<reference evidence="5 6" key="1">
    <citation type="journal article" date="2017" name="Front. Microbiol.">
        <title>Labilibaculum manganireducens gen. nov., sp. nov. and Labilibaculum filiforme sp. nov., Novel Bacteroidetes Isolated from Subsurface Sediments of the Baltic Sea.</title>
        <authorList>
            <person name="Vandieken V."/>
            <person name="Marshall I.P."/>
            <person name="Niemann H."/>
            <person name="Engelen B."/>
            <person name="Cypionka H."/>
        </authorList>
    </citation>
    <scope>NUCLEOTIDE SEQUENCE [LARGE SCALE GENOMIC DNA]</scope>
    <source>
        <strain evidence="5 6">59.10-2M</strain>
    </source>
</reference>
<dbReference type="Pfam" id="PF00589">
    <property type="entry name" value="Phage_integrase"/>
    <property type="match status" value="1"/>
</dbReference>
<name>A0A2N3IDQ5_9BACT</name>
<accession>A0A2N3IDQ5</accession>
<keyword evidence="6" id="KW-1185">Reference proteome</keyword>
<evidence type="ECO:0000256" key="3">
    <source>
        <dbReference type="ARBA" id="ARBA00023172"/>
    </source>
</evidence>
<sequence>MSTKIHLSANTHRSKDRTSILSESLTMVLKKYLDKNRAKYNPGTIVKIVINAGKLANIEKHVTPHMLRHSFATHLLEQGTDLRYIQTILGHDSSKTAEIYTHVSTQNISLIKNPIDDIFSDSS</sequence>
<dbReference type="GO" id="GO:0003677">
    <property type="term" value="F:DNA binding"/>
    <property type="evidence" value="ECO:0007669"/>
    <property type="project" value="UniProtKB-KW"/>
</dbReference>
<evidence type="ECO:0000313" key="5">
    <source>
        <dbReference type="EMBL" id="PKQ68436.1"/>
    </source>
</evidence>
<dbReference type="InterPro" id="IPR002104">
    <property type="entry name" value="Integrase_catalytic"/>
</dbReference>
<comment type="caution">
    <text evidence="5">The sequence shown here is derived from an EMBL/GenBank/DDBJ whole genome shotgun (WGS) entry which is preliminary data.</text>
</comment>
<gene>
    <name evidence="5" type="ORF">BZG01_04270</name>
</gene>
<protein>
    <recommendedName>
        <fullName evidence="4">Tyr recombinase domain-containing protein</fullName>
    </recommendedName>
</protein>
<evidence type="ECO:0000259" key="4">
    <source>
        <dbReference type="PROSITE" id="PS51898"/>
    </source>
</evidence>
<dbReference type="EMBL" id="MVDE01000004">
    <property type="protein sequence ID" value="PKQ68436.1"/>
    <property type="molecule type" value="Genomic_DNA"/>
</dbReference>
<dbReference type="Proteomes" id="UP000233618">
    <property type="component" value="Unassembled WGS sequence"/>
</dbReference>
<dbReference type="AlphaFoldDB" id="A0A2N3IDQ5"/>
<dbReference type="PANTHER" id="PTHR30349:SF41">
    <property type="entry name" value="INTEGRASE_RECOMBINASE PROTEIN MJ0367-RELATED"/>
    <property type="match status" value="1"/>
</dbReference>
<comment type="similarity">
    <text evidence="1">Belongs to the 'phage' integrase family.</text>
</comment>
<evidence type="ECO:0000313" key="6">
    <source>
        <dbReference type="Proteomes" id="UP000233618"/>
    </source>
</evidence>
<feature type="domain" description="Tyr recombinase" evidence="4">
    <location>
        <begin position="1"/>
        <end position="113"/>
    </location>
</feature>
<dbReference type="PROSITE" id="PS51898">
    <property type="entry name" value="TYR_RECOMBINASE"/>
    <property type="match status" value="1"/>
</dbReference>
<keyword evidence="2" id="KW-0238">DNA-binding</keyword>
<dbReference type="InterPro" id="IPR011010">
    <property type="entry name" value="DNA_brk_join_enz"/>
</dbReference>
<dbReference type="PANTHER" id="PTHR30349">
    <property type="entry name" value="PHAGE INTEGRASE-RELATED"/>
    <property type="match status" value="1"/>
</dbReference>
<keyword evidence="3" id="KW-0233">DNA recombination</keyword>
<dbReference type="Gene3D" id="1.10.443.10">
    <property type="entry name" value="Intergrase catalytic core"/>
    <property type="match status" value="1"/>
</dbReference>
<evidence type="ECO:0000256" key="2">
    <source>
        <dbReference type="ARBA" id="ARBA00023125"/>
    </source>
</evidence>
<organism evidence="5 6">
    <name type="scientific">Labilibaculum manganireducens</name>
    <dbReference type="NCBI Taxonomy" id="1940525"/>
    <lineage>
        <taxon>Bacteria</taxon>
        <taxon>Pseudomonadati</taxon>
        <taxon>Bacteroidota</taxon>
        <taxon>Bacteroidia</taxon>
        <taxon>Marinilabiliales</taxon>
        <taxon>Marinifilaceae</taxon>
        <taxon>Labilibaculum</taxon>
    </lineage>
</organism>
<dbReference type="InterPro" id="IPR013762">
    <property type="entry name" value="Integrase-like_cat_sf"/>
</dbReference>
<dbReference type="SUPFAM" id="SSF56349">
    <property type="entry name" value="DNA breaking-rejoining enzymes"/>
    <property type="match status" value="1"/>
</dbReference>
<proteinExistence type="inferred from homology"/>
<dbReference type="GO" id="GO:0015074">
    <property type="term" value="P:DNA integration"/>
    <property type="evidence" value="ECO:0007669"/>
    <property type="project" value="InterPro"/>
</dbReference>
<dbReference type="RefSeq" id="WP_101308595.1">
    <property type="nucleotide sequence ID" value="NZ_MVDE01000004.1"/>
</dbReference>
<dbReference type="GO" id="GO:0006310">
    <property type="term" value="P:DNA recombination"/>
    <property type="evidence" value="ECO:0007669"/>
    <property type="project" value="UniProtKB-KW"/>
</dbReference>
<evidence type="ECO:0000256" key="1">
    <source>
        <dbReference type="ARBA" id="ARBA00008857"/>
    </source>
</evidence>
<dbReference type="InterPro" id="IPR050090">
    <property type="entry name" value="Tyrosine_recombinase_XerCD"/>
</dbReference>